<evidence type="ECO:0000313" key="2">
    <source>
        <dbReference type="EMBL" id="CAG2246592.1"/>
    </source>
</evidence>
<gene>
    <name evidence="2" type="ORF">MEDL_58551</name>
</gene>
<evidence type="ECO:0000256" key="1">
    <source>
        <dbReference type="SAM" id="MobiDB-lite"/>
    </source>
</evidence>
<organism evidence="2 3">
    <name type="scientific">Mytilus edulis</name>
    <name type="common">Blue mussel</name>
    <dbReference type="NCBI Taxonomy" id="6550"/>
    <lineage>
        <taxon>Eukaryota</taxon>
        <taxon>Metazoa</taxon>
        <taxon>Spiralia</taxon>
        <taxon>Lophotrochozoa</taxon>
        <taxon>Mollusca</taxon>
        <taxon>Bivalvia</taxon>
        <taxon>Autobranchia</taxon>
        <taxon>Pteriomorphia</taxon>
        <taxon>Mytilida</taxon>
        <taxon>Mytiloidea</taxon>
        <taxon>Mytilidae</taxon>
        <taxon>Mytilinae</taxon>
        <taxon>Mytilus</taxon>
    </lineage>
</organism>
<dbReference type="AlphaFoldDB" id="A0A8S3UML8"/>
<proteinExistence type="predicted"/>
<keyword evidence="3" id="KW-1185">Reference proteome</keyword>
<protein>
    <submittedName>
        <fullName evidence="2">Uncharacterized protein</fullName>
    </submittedName>
</protein>
<feature type="region of interest" description="Disordered" evidence="1">
    <location>
        <begin position="122"/>
        <end position="156"/>
    </location>
</feature>
<sequence>MREPSNNNNKIFSLDINEPLVETILIHRTSNERANNNISTDINERAIQQHQDIYRSLVDNSHSQDFNERAIQQQQDIYISPLVDNSHSQDINERAIQQQQDIYRSSLVDNSHSQDINERAIQQQQDIYRSPLVDNSYSGTSMREPSNNNKISIDHH</sequence>
<dbReference type="EMBL" id="CAJPWZ010002875">
    <property type="protein sequence ID" value="CAG2246592.1"/>
    <property type="molecule type" value="Genomic_DNA"/>
</dbReference>
<name>A0A8S3UML8_MYTED</name>
<reference evidence="2" key="1">
    <citation type="submission" date="2021-03" db="EMBL/GenBank/DDBJ databases">
        <authorList>
            <person name="Bekaert M."/>
        </authorList>
    </citation>
    <scope>NUCLEOTIDE SEQUENCE</scope>
</reference>
<comment type="caution">
    <text evidence="2">The sequence shown here is derived from an EMBL/GenBank/DDBJ whole genome shotgun (WGS) entry which is preliminary data.</text>
</comment>
<dbReference type="Proteomes" id="UP000683360">
    <property type="component" value="Unassembled WGS sequence"/>
</dbReference>
<accession>A0A8S3UML8</accession>
<evidence type="ECO:0000313" key="3">
    <source>
        <dbReference type="Proteomes" id="UP000683360"/>
    </source>
</evidence>